<name>A0ABR1FCM5_9ASCO</name>
<evidence type="ECO:0000256" key="2">
    <source>
        <dbReference type="SAM" id="Phobius"/>
    </source>
</evidence>
<comment type="caution">
    <text evidence="3">The sequence shown here is derived from an EMBL/GenBank/DDBJ whole genome shotgun (WGS) entry which is preliminary data.</text>
</comment>
<gene>
    <name evidence="3" type="ORF">BZA70DRAFT_19626</name>
</gene>
<feature type="transmembrane region" description="Helical" evidence="2">
    <location>
        <begin position="170"/>
        <end position="191"/>
    </location>
</feature>
<keyword evidence="4" id="KW-1185">Reference proteome</keyword>
<feature type="compositionally biased region" description="Acidic residues" evidence="1">
    <location>
        <begin position="205"/>
        <end position="226"/>
    </location>
</feature>
<sequence>MTVSILPRTTLRTVQIAVSTVLLALSIAALVLLVRARDGADGYRYNELYDLSGWLFVGPIAGQFILVGPALGLKVLLFDFILVPYFEQRDFRVLQLSVFLDIVIPGFWLVTASVIGSACYGNHKCPRSPAEFERYLRSSSSGSSESSMSAAAMFAKQPRLAEVGYDLQTVFPLAVTAAAVAVVAVVVNVVYVRRVSSPASKTFDDGESESDEDYEEKEEEEEEEKE</sequence>
<reference evidence="3 4" key="1">
    <citation type="submission" date="2024-03" db="EMBL/GenBank/DDBJ databases">
        <title>Genome-scale model development and genomic sequencing of the oleaginous clade Lipomyces.</title>
        <authorList>
            <consortium name="Lawrence Berkeley National Laboratory"/>
            <person name="Czajka J.J."/>
            <person name="Han Y."/>
            <person name="Kim J."/>
            <person name="Mondo S.J."/>
            <person name="Hofstad B.A."/>
            <person name="Robles A."/>
            <person name="Haridas S."/>
            <person name="Riley R."/>
            <person name="LaButti K."/>
            <person name="Pangilinan J."/>
            <person name="Andreopoulos W."/>
            <person name="Lipzen A."/>
            <person name="Yan J."/>
            <person name="Wang M."/>
            <person name="Ng V."/>
            <person name="Grigoriev I.V."/>
            <person name="Spatafora J.W."/>
            <person name="Magnuson J.K."/>
            <person name="Baker S.E."/>
            <person name="Pomraning K.R."/>
        </authorList>
    </citation>
    <scope>NUCLEOTIDE SEQUENCE [LARGE SCALE GENOMIC DNA]</scope>
    <source>
        <strain evidence="3 4">Phaff 52-87</strain>
    </source>
</reference>
<accession>A0ABR1FCM5</accession>
<feature type="region of interest" description="Disordered" evidence="1">
    <location>
        <begin position="199"/>
        <end position="226"/>
    </location>
</feature>
<dbReference type="Proteomes" id="UP001498771">
    <property type="component" value="Unassembled WGS sequence"/>
</dbReference>
<feature type="transmembrane region" description="Helical" evidence="2">
    <location>
        <begin position="60"/>
        <end position="86"/>
    </location>
</feature>
<organism evidence="3 4">
    <name type="scientific">Myxozyma melibiosi</name>
    <dbReference type="NCBI Taxonomy" id="54550"/>
    <lineage>
        <taxon>Eukaryota</taxon>
        <taxon>Fungi</taxon>
        <taxon>Dikarya</taxon>
        <taxon>Ascomycota</taxon>
        <taxon>Saccharomycotina</taxon>
        <taxon>Lipomycetes</taxon>
        <taxon>Lipomycetales</taxon>
        <taxon>Lipomycetaceae</taxon>
        <taxon>Myxozyma</taxon>
    </lineage>
</organism>
<proteinExistence type="predicted"/>
<feature type="transmembrane region" description="Helical" evidence="2">
    <location>
        <begin position="98"/>
        <end position="118"/>
    </location>
</feature>
<dbReference type="EMBL" id="JBBJBU010000001">
    <property type="protein sequence ID" value="KAK7207596.1"/>
    <property type="molecule type" value="Genomic_DNA"/>
</dbReference>
<evidence type="ECO:0008006" key="5">
    <source>
        <dbReference type="Google" id="ProtNLM"/>
    </source>
</evidence>
<evidence type="ECO:0000313" key="4">
    <source>
        <dbReference type="Proteomes" id="UP001498771"/>
    </source>
</evidence>
<keyword evidence="2" id="KW-0472">Membrane</keyword>
<protein>
    <recommendedName>
        <fullName evidence="5">MARVEL domain-containing protein</fullName>
    </recommendedName>
</protein>
<keyword evidence="2" id="KW-1133">Transmembrane helix</keyword>
<keyword evidence="2" id="KW-0812">Transmembrane</keyword>
<dbReference type="GeneID" id="90035590"/>
<evidence type="ECO:0000256" key="1">
    <source>
        <dbReference type="SAM" id="MobiDB-lite"/>
    </source>
</evidence>
<evidence type="ECO:0000313" key="3">
    <source>
        <dbReference type="EMBL" id="KAK7207596.1"/>
    </source>
</evidence>
<dbReference type="RefSeq" id="XP_064770629.1">
    <property type="nucleotide sequence ID" value="XM_064910078.1"/>
</dbReference>